<evidence type="ECO:0000313" key="4">
    <source>
        <dbReference type="Proteomes" id="UP001628179"/>
    </source>
</evidence>
<keyword evidence="4" id="KW-1185">Reference proteome</keyword>
<dbReference type="RefSeq" id="XP_070914393.1">
    <property type="nucleotide sequence ID" value="XM_071058292.1"/>
</dbReference>
<feature type="compositionally biased region" description="Pro residues" evidence="1">
    <location>
        <begin position="130"/>
        <end position="139"/>
    </location>
</feature>
<evidence type="ECO:0000256" key="2">
    <source>
        <dbReference type="SAM" id="SignalP"/>
    </source>
</evidence>
<name>A0ABQ0G521_9PEZI</name>
<protein>
    <submittedName>
        <fullName evidence="3">Uncharacterized protein</fullName>
    </submittedName>
</protein>
<feature type="signal peptide" evidence="2">
    <location>
        <begin position="1"/>
        <end position="24"/>
    </location>
</feature>
<dbReference type="EMBL" id="BAAFSV010000002">
    <property type="protein sequence ID" value="GAB1312660.1"/>
    <property type="molecule type" value="Genomic_DNA"/>
</dbReference>
<sequence>MLLERLSLSMAALALGGFPNLVQAHPLTSLALITRQPTPSALDYLDLDASGITAKPGTAKCAAVMSWDHVAFPNARIPKSGGYIECRQRLVFENLPAGTDFSFIAAKVSGVLNLDGGSYVDKVEVAIDYLPPPSSPPKPTTTDSASNTTLPYGRSGQPYRGVFNLTMNVWPVDTGPQTARSRSSCVARPELALHLFVSVVNENRDKAAPDDAVASVEQLQVGFYPSWGRCEAPAGMGRG</sequence>
<comment type="caution">
    <text evidence="3">The sequence shown here is derived from an EMBL/GenBank/DDBJ whole genome shotgun (WGS) entry which is preliminary data.</text>
</comment>
<feature type="region of interest" description="Disordered" evidence="1">
    <location>
        <begin position="130"/>
        <end position="152"/>
    </location>
</feature>
<organism evidence="3 4">
    <name type="scientific">Madurella fahalii</name>
    <dbReference type="NCBI Taxonomy" id="1157608"/>
    <lineage>
        <taxon>Eukaryota</taxon>
        <taxon>Fungi</taxon>
        <taxon>Dikarya</taxon>
        <taxon>Ascomycota</taxon>
        <taxon>Pezizomycotina</taxon>
        <taxon>Sordariomycetes</taxon>
        <taxon>Sordariomycetidae</taxon>
        <taxon>Sordariales</taxon>
        <taxon>Sordariales incertae sedis</taxon>
        <taxon>Madurella</taxon>
    </lineage>
</organism>
<accession>A0ABQ0G521</accession>
<evidence type="ECO:0000313" key="3">
    <source>
        <dbReference type="EMBL" id="GAB1312660.1"/>
    </source>
</evidence>
<dbReference type="Proteomes" id="UP001628179">
    <property type="component" value="Unassembled WGS sequence"/>
</dbReference>
<evidence type="ECO:0000256" key="1">
    <source>
        <dbReference type="SAM" id="MobiDB-lite"/>
    </source>
</evidence>
<feature type="chain" id="PRO_5046650169" evidence="2">
    <location>
        <begin position="25"/>
        <end position="239"/>
    </location>
</feature>
<keyword evidence="2" id="KW-0732">Signal</keyword>
<gene>
    <name evidence="3" type="ORF">MFIFM68171_02870</name>
</gene>
<dbReference type="GeneID" id="98173615"/>
<reference evidence="3 4" key="1">
    <citation type="submission" date="2024-09" db="EMBL/GenBank/DDBJ databases">
        <title>Itraconazole resistance in Madurella fahalii resulting from another homologue of gene encoding cytochrome P450 14-alpha sterol demethylase (CYP51).</title>
        <authorList>
            <person name="Yoshioka I."/>
            <person name="Fahal A.H."/>
            <person name="Kaneko S."/>
            <person name="Yaguchi T."/>
        </authorList>
    </citation>
    <scope>NUCLEOTIDE SEQUENCE [LARGE SCALE GENOMIC DNA]</scope>
    <source>
        <strain evidence="3 4">IFM 68171</strain>
    </source>
</reference>
<proteinExistence type="predicted"/>